<protein>
    <submittedName>
        <fullName evidence="2">Uncharacterized protein</fullName>
    </submittedName>
</protein>
<reference evidence="2" key="1">
    <citation type="submission" date="2014-09" db="EMBL/GenBank/DDBJ databases">
        <authorList>
            <person name="Magalhaes I.L.F."/>
            <person name="Oliveira U."/>
            <person name="Santos F.R."/>
            <person name="Vidigal T.H.D.A."/>
            <person name="Brescovit A.D."/>
            <person name="Santos A.J."/>
        </authorList>
    </citation>
    <scope>NUCLEOTIDE SEQUENCE</scope>
    <source>
        <tissue evidence="2">Shoot tissue taken approximately 20 cm above the soil surface</tissue>
    </source>
</reference>
<evidence type="ECO:0000313" key="2">
    <source>
        <dbReference type="EMBL" id="JAD36379.1"/>
    </source>
</evidence>
<organism evidence="2">
    <name type="scientific">Arundo donax</name>
    <name type="common">Giant reed</name>
    <name type="synonym">Donax arundinaceus</name>
    <dbReference type="NCBI Taxonomy" id="35708"/>
    <lineage>
        <taxon>Eukaryota</taxon>
        <taxon>Viridiplantae</taxon>
        <taxon>Streptophyta</taxon>
        <taxon>Embryophyta</taxon>
        <taxon>Tracheophyta</taxon>
        <taxon>Spermatophyta</taxon>
        <taxon>Magnoliopsida</taxon>
        <taxon>Liliopsida</taxon>
        <taxon>Poales</taxon>
        <taxon>Poaceae</taxon>
        <taxon>PACMAD clade</taxon>
        <taxon>Arundinoideae</taxon>
        <taxon>Arundineae</taxon>
        <taxon>Arundo</taxon>
    </lineage>
</organism>
<dbReference type="EMBL" id="GBRH01261516">
    <property type="protein sequence ID" value="JAD36379.1"/>
    <property type="molecule type" value="Transcribed_RNA"/>
</dbReference>
<proteinExistence type="predicted"/>
<sequence length="23" mass="2866">MGVLDRNKSKQQWKLMHYLHKKP</sequence>
<name>A0A0A8ZAD0_ARUDO</name>
<reference evidence="2" key="2">
    <citation type="journal article" date="2015" name="Data Brief">
        <title>Shoot transcriptome of the giant reed, Arundo donax.</title>
        <authorList>
            <person name="Barrero R.A."/>
            <person name="Guerrero F.D."/>
            <person name="Moolhuijzen P."/>
            <person name="Goolsby J.A."/>
            <person name="Tidwell J."/>
            <person name="Bellgard S.E."/>
            <person name="Bellgard M.I."/>
        </authorList>
    </citation>
    <scope>NUCLEOTIDE SEQUENCE</scope>
    <source>
        <tissue evidence="2">Shoot tissue taken approximately 20 cm above the soil surface</tissue>
    </source>
</reference>
<feature type="region of interest" description="Disordered" evidence="1">
    <location>
        <begin position="1"/>
        <end position="23"/>
    </location>
</feature>
<evidence type="ECO:0000256" key="1">
    <source>
        <dbReference type="SAM" id="MobiDB-lite"/>
    </source>
</evidence>
<accession>A0A0A8ZAD0</accession>
<dbReference type="AlphaFoldDB" id="A0A0A8ZAD0"/>